<dbReference type="Pfam" id="PF12706">
    <property type="entry name" value="Lactamase_B_2"/>
    <property type="match status" value="1"/>
</dbReference>
<accession>A0A1Z2XTE6</accession>
<gene>
    <name evidence="2" type="ORF">ADH66_13975</name>
    <name evidence="3" type="ORF">I5Q82_04325</name>
</gene>
<reference evidence="3 5" key="3">
    <citation type="submission" date="2020-11" db="EMBL/GenBank/DDBJ databases">
        <title>Closed and high quality bacterial genomes of the OMM12 community.</title>
        <authorList>
            <person name="Marbouty M."/>
            <person name="Lamy-Besnier Q."/>
            <person name="Debarbieux L."/>
            <person name="Koszul R."/>
        </authorList>
    </citation>
    <scope>NUCLEOTIDE SEQUENCE [LARGE SCALE GENOMIC DNA]</scope>
    <source>
        <strain evidence="3 5">KB18</strain>
    </source>
</reference>
<dbReference type="RefSeq" id="WP_066539474.1">
    <property type="nucleotide sequence ID" value="NZ_CAQHGX010000003.1"/>
</dbReference>
<reference evidence="2" key="1">
    <citation type="journal article" date="2017" name="Genome Announc.">
        <title>High-Quality Whole-Genome Sequences of the Oligo-Mouse-Microbiota Bacterial Community.</title>
        <authorList>
            <person name="Garzetti D."/>
            <person name="Brugiroux S."/>
            <person name="Bunk B."/>
            <person name="Pukall R."/>
            <person name="McCoy K.D."/>
            <person name="Macpherson A.J."/>
            <person name="Stecher B."/>
        </authorList>
    </citation>
    <scope>NUCLEOTIDE SEQUENCE</scope>
    <source>
        <strain evidence="2">KB18</strain>
    </source>
</reference>
<proteinExistence type="predicted"/>
<name>A0A1Z2XTE6_9FIRM</name>
<evidence type="ECO:0000313" key="5">
    <source>
        <dbReference type="Proteomes" id="UP000596035"/>
    </source>
</evidence>
<protein>
    <recommendedName>
        <fullName evidence="1">Metallo-beta-lactamase domain-containing protein</fullName>
    </recommendedName>
</protein>
<dbReference type="PANTHER" id="PTHR42663:SF6">
    <property type="entry name" value="HYDROLASE C777.06C-RELATED"/>
    <property type="match status" value="1"/>
</dbReference>
<dbReference type="InterPro" id="IPR036866">
    <property type="entry name" value="RibonucZ/Hydroxyglut_hydro"/>
</dbReference>
<dbReference type="AlphaFoldDB" id="A0A1Z2XTE6"/>
<dbReference type="KEGG" id="amur:ADH66_13975"/>
<organism evidence="3 5">
    <name type="scientific">Acutalibacter muris</name>
    <dbReference type="NCBI Taxonomy" id="1796620"/>
    <lineage>
        <taxon>Bacteria</taxon>
        <taxon>Bacillati</taxon>
        <taxon>Bacillota</taxon>
        <taxon>Clostridia</taxon>
        <taxon>Eubacteriales</taxon>
        <taxon>Acutalibacteraceae</taxon>
        <taxon>Acutalibacter</taxon>
    </lineage>
</organism>
<evidence type="ECO:0000313" key="3">
    <source>
        <dbReference type="EMBL" id="QQR30929.1"/>
    </source>
</evidence>
<evidence type="ECO:0000313" key="4">
    <source>
        <dbReference type="Proteomes" id="UP000196710"/>
    </source>
</evidence>
<dbReference type="Proteomes" id="UP000596035">
    <property type="component" value="Chromosome"/>
</dbReference>
<evidence type="ECO:0000259" key="1">
    <source>
        <dbReference type="Pfam" id="PF12706"/>
    </source>
</evidence>
<dbReference type="Gene3D" id="3.60.15.10">
    <property type="entry name" value="Ribonuclease Z/Hydroxyacylglutathione hydrolase-like"/>
    <property type="match status" value="1"/>
</dbReference>
<dbReference type="PANTHER" id="PTHR42663">
    <property type="entry name" value="HYDROLASE C777.06C-RELATED-RELATED"/>
    <property type="match status" value="1"/>
</dbReference>
<dbReference type="Proteomes" id="UP000196710">
    <property type="component" value="Chromosome"/>
</dbReference>
<dbReference type="EMBL" id="CP021422">
    <property type="protein sequence ID" value="ASB41669.1"/>
    <property type="molecule type" value="Genomic_DNA"/>
</dbReference>
<dbReference type="InterPro" id="IPR001279">
    <property type="entry name" value="Metallo-B-lactamas"/>
</dbReference>
<evidence type="ECO:0000313" key="2">
    <source>
        <dbReference type="EMBL" id="ASB41669.1"/>
    </source>
</evidence>
<reference evidence="4" key="2">
    <citation type="submission" date="2017-05" db="EMBL/GenBank/DDBJ databases">
        <title>Improved OligoMM genomes.</title>
        <authorList>
            <person name="Garzetti D."/>
        </authorList>
    </citation>
    <scope>NUCLEOTIDE SEQUENCE [LARGE SCALE GENOMIC DNA]</scope>
    <source>
        <strain evidence="4">KB18</strain>
    </source>
</reference>
<dbReference type="EMBL" id="CP065321">
    <property type="protein sequence ID" value="QQR30929.1"/>
    <property type="molecule type" value="Genomic_DNA"/>
</dbReference>
<sequence>MKLKYLGTAAAEAVPAPFCRCGVCERAREKGGRNVRTRSQALLDGRLLIDFPADTYLHALREGLRLYDISSCIITHCHSDHLYPGDLWCLISYAAHGKERPFNLYGTGAVLEMVKAQCEDLEQIIKEGGLCLHEIRPFEPFEAEGYRITALKADHGAPESVVYALEDPEGKAMLYAHDTGLLPGESLEYIKKSGIKFSLVSYDCTNGLLEHGERNHMGLNADIKLRDMLRELGAIGEGCVHVVNHFSHNGGGAGYDEMEPAARERDFLTSYDGLEVEF</sequence>
<keyword evidence="4" id="KW-1185">Reference proteome</keyword>
<feature type="domain" description="Metallo-beta-lactamase" evidence="1">
    <location>
        <begin position="64"/>
        <end position="203"/>
    </location>
</feature>
<dbReference type="SUPFAM" id="SSF56281">
    <property type="entry name" value="Metallo-hydrolase/oxidoreductase"/>
    <property type="match status" value="1"/>
</dbReference>